<dbReference type="AlphaFoldDB" id="A0A4R6Z2L7"/>
<feature type="transmembrane region" description="Helical" evidence="1">
    <location>
        <begin position="63"/>
        <end position="81"/>
    </location>
</feature>
<gene>
    <name evidence="2" type="ORF">DFR29_104263</name>
</gene>
<organism evidence="2 3">
    <name type="scientific">Tahibacter aquaticus</name>
    <dbReference type="NCBI Taxonomy" id="520092"/>
    <lineage>
        <taxon>Bacteria</taxon>
        <taxon>Pseudomonadati</taxon>
        <taxon>Pseudomonadota</taxon>
        <taxon>Gammaproteobacteria</taxon>
        <taxon>Lysobacterales</taxon>
        <taxon>Rhodanobacteraceae</taxon>
        <taxon>Tahibacter</taxon>
    </lineage>
</organism>
<feature type="transmembrane region" description="Helical" evidence="1">
    <location>
        <begin position="101"/>
        <end position="123"/>
    </location>
</feature>
<keyword evidence="1" id="KW-0812">Transmembrane</keyword>
<accession>A0A4R6Z2L7</accession>
<feature type="transmembrane region" description="Helical" evidence="1">
    <location>
        <begin position="353"/>
        <end position="383"/>
    </location>
</feature>
<feature type="transmembrane region" description="Helical" evidence="1">
    <location>
        <begin position="20"/>
        <end position="42"/>
    </location>
</feature>
<feature type="transmembrane region" description="Helical" evidence="1">
    <location>
        <begin position="271"/>
        <end position="293"/>
    </location>
</feature>
<evidence type="ECO:0008006" key="4">
    <source>
        <dbReference type="Google" id="ProtNLM"/>
    </source>
</evidence>
<feature type="transmembrane region" description="Helical" evidence="1">
    <location>
        <begin position="200"/>
        <end position="222"/>
    </location>
</feature>
<protein>
    <recommendedName>
        <fullName evidence="4">4-amino-4-deoxy-L-arabinose transferase-like glycosyltransferase</fullName>
    </recommendedName>
</protein>
<feature type="transmembrane region" description="Helical" evidence="1">
    <location>
        <begin position="542"/>
        <end position="561"/>
    </location>
</feature>
<sequence length="742" mass="79536">MSTTTLPPATRTGTPPQPAAYRHVIAVGGALAACAIVAWGLIVPGPFDWQLSLPQTVEGGAEAILLMLALALLQAVPGQSWRLALSGAVAALYLRRHGVDAAVLLTVFYLEFAIALGAAVQRAAGAGLPRSIEDYLRCFLLGLAAWSVSAWSLSAFGQGRALDLRYLSLLLLIPALWARARPLSLHLWARSQRWAWGERALFAVLAGWMLVLYARTEVAFSFDGLWYGLRPEDVLTADGSVFDALALVSPVHYFPKLYEVFLLPLSGLGDASALSGVTILVLGLIALTSARIAARLGIASRRAQLALGALVLSLPALANAALEPKPDILCALALLLAWLFGGDWLLQRRPGDLAWALSAAAIALSSKLIAVPYLGLLGIALAAGWRACAPSPATTPAATSQRLAWIALALATTAAAFVMARTWLLAGMPTIGPDPLYKLWTMLGFHLHEPAGTMTWATPQQWDQVPGLILDWLLRPHRMEHIAISWPGNVWLWLPLCGLLLRNPTQHSAAPAGAYRLSGAALALCGAVLALGWQYHARGSDGNYFIVAVVAASTLGFAFAWRCAGSARAPRASLLGIVLLFAAFQAGYAFVSAAWTPGTRAFDLDFLRSPRDLRQADEEALKSATLQDIAYFLRARDHVARVIGCAPFRPGVALPARFEDLPAITLSRPEYTRNPAAVLAYMRRFGIQYLLLPRPDPDKPETVHTADDDLCKPGQGAPAGTRLLIESTRFRLLEPVPATAAH</sequence>
<dbReference type="EMBL" id="SNZH01000004">
    <property type="protein sequence ID" value="TDR45833.1"/>
    <property type="molecule type" value="Genomic_DNA"/>
</dbReference>
<keyword evidence="3" id="KW-1185">Reference proteome</keyword>
<evidence type="ECO:0000313" key="3">
    <source>
        <dbReference type="Proteomes" id="UP000295293"/>
    </source>
</evidence>
<proteinExistence type="predicted"/>
<dbReference type="Proteomes" id="UP000295293">
    <property type="component" value="Unassembled WGS sequence"/>
</dbReference>
<feature type="transmembrane region" description="Helical" evidence="1">
    <location>
        <begin position="573"/>
        <end position="595"/>
    </location>
</feature>
<feature type="transmembrane region" description="Helical" evidence="1">
    <location>
        <begin position="328"/>
        <end position="346"/>
    </location>
</feature>
<evidence type="ECO:0000313" key="2">
    <source>
        <dbReference type="EMBL" id="TDR45833.1"/>
    </source>
</evidence>
<evidence type="ECO:0000256" key="1">
    <source>
        <dbReference type="SAM" id="Phobius"/>
    </source>
</evidence>
<feature type="transmembrane region" description="Helical" evidence="1">
    <location>
        <begin position="513"/>
        <end position="536"/>
    </location>
</feature>
<feature type="transmembrane region" description="Helical" evidence="1">
    <location>
        <begin position="403"/>
        <end position="424"/>
    </location>
</feature>
<keyword evidence="1" id="KW-0472">Membrane</keyword>
<feature type="transmembrane region" description="Helical" evidence="1">
    <location>
        <begin position="135"/>
        <end position="154"/>
    </location>
</feature>
<keyword evidence="1" id="KW-1133">Transmembrane helix</keyword>
<reference evidence="2 3" key="1">
    <citation type="submission" date="2019-03" db="EMBL/GenBank/DDBJ databases">
        <title>Genomic Encyclopedia of Type Strains, Phase IV (KMG-IV): sequencing the most valuable type-strain genomes for metagenomic binning, comparative biology and taxonomic classification.</title>
        <authorList>
            <person name="Goeker M."/>
        </authorList>
    </citation>
    <scope>NUCLEOTIDE SEQUENCE [LARGE SCALE GENOMIC DNA]</scope>
    <source>
        <strain evidence="2 3">DSM 21667</strain>
    </source>
</reference>
<dbReference type="RefSeq" id="WP_133818195.1">
    <property type="nucleotide sequence ID" value="NZ_SNZH01000004.1"/>
</dbReference>
<dbReference type="OrthoDB" id="2603533at2"/>
<comment type="caution">
    <text evidence="2">The sequence shown here is derived from an EMBL/GenBank/DDBJ whole genome shotgun (WGS) entry which is preliminary data.</text>
</comment>
<name>A0A4R6Z2L7_9GAMM</name>
<feature type="transmembrane region" description="Helical" evidence="1">
    <location>
        <begin position="482"/>
        <end position="501"/>
    </location>
</feature>